<dbReference type="PANTHER" id="PTHR23339">
    <property type="entry name" value="TYROSINE SPECIFIC PROTEIN PHOSPHATASE AND DUAL SPECIFICITY PROTEIN PHOSPHATASE"/>
    <property type="match status" value="1"/>
</dbReference>
<dbReference type="EMBL" id="GDKF01001164">
    <property type="protein sequence ID" value="JAT77458.1"/>
    <property type="molecule type" value="Transcribed_RNA"/>
</dbReference>
<name>A0A1D1ZQ76_AUXPR</name>
<dbReference type="InterPro" id="IPR044506">
    <property type="entry name" value="CDC14_C"/>
</dbReference>
<keyword evidence="5" id="KW-0904">Protein phosphatase</keyword>
<evidence type="ECO:0000256" key="2">
    <source>
        <dbReference type="ARBA" id="ARBA00013064"/>
    </source>
</evidence>
<dbReference type="FunFam" id="3.90.190.10:FF:000006">
    <property type="entry name" value="Dual specificity protein phosphatase CDC14B"/>
    <property type="match status" value="1"/>
</dbReference>
<dbReference type="InterPro" id="IPR029021">
    <property type="entry name" value="Prot-tyrosine_phosphatase-like"/>
</dbReference>
<dbReference type="EMBL" id="GDKF01009613">
    <property type="protein sequence ID" value="JAT69009.1"/>
    <property type="molecule type" value="Transcribed_RNA"/>
</dbReference>
<dbReference type="EMBL" id="GDKF01004270">
    <property type="protein sequence ID" value="JAT74352.1"/>
    <property type="molecule type" value="Transcribed_RNA"/>
</dbReference>
<feature type="region of interest" description="Disordered" evidence="7">
    <location>
        <begin position="437"/>
        <end position="484"/>
    </location>
</feature>
<dbReference type="SMART" id="SM00404">
    <property type="entry name" value="PTPc_motif"/>
    <property type="match status" value="1"/>
</dbReference>
<dbReference type="InterPro" id="IPR050561">
    <property type="entry name" value="PTP"/>
</dbReference>
<dbReference type="CDD" id="cd17657">
    <property type="entry name" value="CDC14_N"/>
    <property type="match status" value="1"/>
</dbReference>
<dbReference type="CDD" id="cd14499">
    <property type="entry name" value="CDC14_C"/>
    <property type="match status" value="1"/>
</dbReference>
<keyword evidence="4" id="KW-0378">Hydrolase</keyword>
<dbReference type="PROSITE" id="PS50056">
    <property type="entry name" value="TYR_PHOSPHATASE_2"/>
    <property type="match status" value="1"/>
</dbReference>
<dbReference type="Pfam" id="PF14671">
    <property type="entry name" value="DSPn"/>
    <property type="match status" value="1"/>
</dbReference>
<feature type="region of interest" description="Disordered" evidence="7">
    <location>
        <begin position="358"/>
        <end position="379"/>
    </location>
</feature>
<evidence type="ECO:0000256" key="7">
    <source>
        <dbReference type="SAM" id="MobiDB-lite"/>
    </source>
</evidence>
<dbReference type="InterPro" id="IPR000340">
    <property type="entry name" value="Dual-sp_phosphatase_cat-dom"/>
</dbReference>
<evidence type="ECO:0000259" key="9">
    <source>
        <dbReference type="PROSITE" id="PS50056"/>
    </source>
</evidence>
<dbReference type="Gene3D" id="3.90.190.10">
    <property type="entry name" value="Protein tyrosine phosphatase superfamily"/>
    <property type="match status" value="2"/>
</dbReference>
<evidence type="ECO:0000313" key="11">
    <source>
        <dbReference type="EMBL" id="JAT74352.1"/>
    </source>
</evidence>
<organism evidence="10">
    <name type="scientific">Auxenochlorella protothecoides</name>
    <name type="common">Green microalga</name>
    <name type="synonym">Chlorella protothecoides</name>
    <dbReference type="NCBI Taxonomy" id="3075"/>
    <lineage>
        <taxon>Eukaryota</taxon>
        <taxon>Viridiplantae</taxon>
        <taxon>Chlorophyta</taxon>
        <taxon>core chlorophytes</taxon>
        <taxon>Trebouxiophyceae</taxon>
        <taxon>Chlorellales</taxon>
        <taxon>Chlorellaceae</taxon>
        <taxon>Auxenochlorella</taxon>
    </lineage>
</organism>
<dbReference type="GO" id="GO:0004725">
    <property type="term" value="F:protein tyrosine phosphatase activity"/>
    <property type="evidence" value="ECO:0007669"/>
    <property type="project" value="UniProtKB-EC"/>
</dbReference>
<accession>A0A1D1ZQ76</accession>
<evidence type="ECO:0000256" key="4">
    <source>
        <dbReference type="ARBA" id="ARBA00022801"/>
    </source>
</evidence>
<feature type="domain" description="Tyrosine-protein phosphatase" evidence="8">
    <location>
        <begin position="187"/>
        <end position="345"/>
    </location>
</feature>
<comment type="similarity">
    <text evidence="1">Belongs to the protein-tyrosine phosphatase family. Non-receptor class CDC14 subfamily.</text>
</comment>
<dbReference type="EC" id="3.1.3.48" evidence="2"/>
<dbReference type="AlphaFoldDB" id="A0A1D1ZQ76"/>
<evidence type="ECO:0000259" key="8">
    <source>
        <dbReference type="PROSITE" id="PS50054"/>
    </source>
</evidence>
<dbReference type="PROSITE" id="PS50054">
    <property type="entry name" value="TYR_PHOSPHATASE_DUAL"/>
    <property type="match status" value="1"/>
</dbReference>
<evidence type="ECO:0000256" key="1">
    <source>
        <dbReference type="ARBA" id="ARBA00007315"/>
    </source>
</evidence>
<evidence type="ECO:0000313" key="10">
    <source>
        <dbReference type="EMBL" id="JAT69009.1"/>
    </source>
</evidence>
<sequence>MAPLSLPSGLPGCIEVDPGAMYLCCLTPDAALPDSEVLAAAALCHVLDPDLVYEPFCADFGPCNLAHTWRICQSLRRLTAAAAAAGLPLLLLVGAHPHRHANAAAALGAYRVLLRGMSAGAACAPLRALCNLPPFRDASSGTPLFGLGVEAVVAGLARARDAGFLAWHAGGGFDLEEYEHYEQVENGDLNWIVPGKLLAFSGPSATPRHYGGWRTFTPEDYVPYFRATGVQAVVRLNRRMYDAARFTAHGLAHHELYFPDGTCPARDTLHAFLALAESARGALAVHCKAGLGRTGVLICAYMIKHHGFGAEEAMGYIRVARPGSVIGPQQLYLRAVAPELAAQGAALRALAAQRALPPLDRGERGSPAADQENGGDWTLASGRAGAVEIGAASAAATSASAKDPQRPALHLHVEAGAVAAEAAPDAVAAARRALAARSTSGSSSLGTARSASASVSTPPRSTAATPAPPSSTKRVLAPNGQPRKIPLAMDFDKALPSDLEDLAADDGSGWRLSTLPSTSSYAGSSRMGAGLLNAAERGAAAFAGVFRTARRQSTTG</sequence>
<gene>
    <name evidence="10" type="ORF">g.10586</name>
    <name evidence="12" type="ORF">g.10589</name>
    <name evidence="11" type="ORF">g.10593</name>
</gene>
<dbReference type="Pfam" id="PF00782">
    <property type="entry name" value="DSPc"/>
    <property type="match status" value="1"/>
</dbReference>
<keyword evidence="6" id="KW-0131">Cell cycle</keyword>
<dbReference type="InterPro" id="IPR003595">
    <property type="entry name" value="Tyr_Pase_cat"/>
</dbReference>
<keyword evidence="3" id="KW-0132">Cell division</keyword>
<evidence type="ECO:0000256" key="5">
    <source>
        <dbReference type="ARBA" id="ARBA00022912"/>
    </source>
</evidence>
<dbReference type="SUPFAM" id="SSF52799">
    <property type="entry name" value="(Phosphotyrosine protein) phosphatases II"/>
    <property type="match status" value="2"/>
</dbReference>
<dbReference type="InterPro" id="IPR020422">
    <property type="entry name" value="TYR_PHOSPHATASE_DUAL_dom"/>
</dbReference>
<evidence type="ECO:0000256" key="6">
    <source>
        <dbReference type="ARBA" id="ARBA00023306"/>
    </source>
</evidence>
<dbReference type="InterPro" id="IPR000387">
    <property type="entry name" value="Tyr_Pase_dom"/>
</dbReference>
<dbReference type="InterPro" id="IPR016130">
    <property type="entry name" value="Tyr_Pase_AS"/>
</dbReference>
<dbReference type="InterPro" id="IPR029260">
    <property type="entry name" value="DSPn"/>
</dbReference>
<evidence type="ECO:0000313" key="12">
    <source>
        <dbReference type="EMBL" id="JAT77458.1"/>
    </source>
</evidence>
<evidence type="ECO:0000256" key="3">
    <source>
        <dbReference type="ARBA" id="ARBA00022618"/>
    </source>
</evidence>
<reference evidence="10" key="1">
    <citation type="submission" date="2015-08" db="EMBL/GenBank/DDBJ databases">
        <authorList>
            <person name="Babu N.S."/>
            <person name="Beckwith C.J."/>
            <person name="Beseler K.G."/>
            <person name="Brison A."/>
            <person name="Carone J.V."/>
            <person name="Caskin T.P."/>
            <person name="Diamond M."/>
            <person name="Durham M.E."/>
            <person name="Foxe J.M."/>
            <person name="Go M."/>
            <person name="Henderson B.A."/>
            <person name="Jones I.B."/>
            <person name="McGettigan J.A."/>
            <person name="Micheletti S.J."/>
            <person name="Nasrallah M.E."/>
            <person name="Ortiz D."/>
            <person name="Piller C.R."/>
            <person name="Privatt S.R."/>
            <person name="Schneider S.L."/>
            <person name="Sharp S."/>
            <person name="Smith T.C."/>
            <person name="Stanton J.D."/>
            <person name="Ullery H.E."/>
            <person name="Wilson R.J."/>
            <person name="Serrano M.G."/>
            <person name="Buck G."/>
            <person name="Lee V."/>
            <person name="Wang Y."/>
            <person name="Carvalho R."/>
            <person name="Voegtly L."/>
            <person name="Shi R."/>
            <person name="Duckworth R."/>
            <person name="Johnson A."/>
            <person name="Loviza R."/>
            <person name="Walstead R."/>
            <person name="Shah Z."/>
            <person name="Kiflezghi M."/>
            <person name="Wade K."/>
            <person name="Ball S.L."/>
            <person name="Bradley K.W."/>
            <person name="Asai D.J."/>
            <person name="Bowman C.A."/>
            <person name="Russell D.A."/>
            <person name="Pope W.H."/>
            <person name="Jacobs-Sera D."/>
            <person name="Hendrix R.W."/>
            <person name="Hatfull G.F."/>
        </authorList>
    </citation>
    <scope>NUCLEOTIDE SEQUENCE</scope>
</reference>
<dbReference type="GO" id="GO:0051301">
    <property type="term" value="P:cell division"/>
    <property type="evidence" value="ECO:0007669"/>
    <property type="project" value="UniProtKB-KW"/>
</dbReference>
<proteinExistence type="inferred from homology"/>
<feature type="domain" description="Tyrosine specific protein phosphatases" evidence="9">
    <location>
        <begin position="270"/>
        <end position="332"/>
    </location>
</feature>
<feature type="compositionally biased region" description="Low complexity" evidence="7">
    <location>
        <begin position="437"/>
        <end position="465"/>
    </location>
</feature>
<protein>
    <recommendedName>
        <fullName evidence="2">protein-tyrosine-phosphatase</fullName>
        <ecNumber evidence="2">3.1.3.48</ecNumber>
    </recommendedName>
</protein>
<dbReference type="PROSITE" id="PS00383">
    <property type="entry name" value="TYR_PHOSPHATASE_1"/>
    <property type="match status" value="1"/>
</dbReference>